<comment type="caution">
    <text evidence="1">The sequence shown here is derived from an EMBL/GenBank/DDBJ whole genome shotgun (WGS) entry which is preliminary data.</text>
</comment>
<keyword evidence="2" id="KW-1185">Reference proteome</keyword>
<dbReference type="AlphaFoldDB" id="A0AAD6SFY5"/>
<sequence>MTKFLQLVLSVLCSRRRLQPLVQNFFESTHHPHKPLPFTSLATNASISVGLSTRAAVAPWRQNVMMLTSQELGTIGLDFKFIARVKHGQNGMLYR</sequence>
<accession>A0AAD6SFY5</accession>
<evidence type="ECO:0000313" key="2">
    <source>
        <dbReference type="Proteomes" id="UP001218188"/>
    </source>
</evidence>
<name>A0AAD6SFY5_9AGAR</name>
<organism evidence="1 2">
    <name type="scientific">Mycena alexandri</name>
    <dbReference type="NCBI Taxonomy" id="1745969"/>
    <lineage>
        <taxon>Eukaryota</taxon>
        <taxon>Fungi</taxon>
        <taxon>Dikarya</taxon>
        <taxon>Basidiomycota</taxon>
        <taxon>Agaricomycotina</taxon>
        <taxon>Agaricomycetes</taxon>
        <taxon>Agaricomycetidae</taxon>
        <taxon>Agaricales</taxon>
        <taxon>Marasmiineae</taxon>
        <taxon>Mycenaceae</taxon>
        <taxon>Mycena</taxon>
    </lineage>
</organism>
<evidence type="ECO:0000313" key="1">
    <source>
        <dbReference type="EMBL" id="KAJ7026066.1"/>
    </source>
</evidence>
<reference evidence="1" key="1">
    <citation type="submission" date="2023-03" db="EMBL/GenBank/DDBJ databases">
        <title>Massive genome expansion in bonnet fungi (Mycena s.s.) driven by repeated elements and novel gene families across ecological guilds.</title>
        <authorList>
            <consortium name="Lawrence Berkeley National Laboratory"/>
            <person name="Harder C.B."/>
            <person name="Miyauchi S."/>
            <person name="Viragh M."/>
            <person name="Kuo A."/>
            <person name="Thoen E."/>
            <person name="Andreopoulos B."/>
            <person name="Lu D."/>
            <person name="Skrede I."/>
            <person name="Drula E."/>
            <person name="Henrissat B."/>
            <person name="Morin E."/>
            <person name="Kohler A."/>
            <person name="Barry K."/>
            <person name="LaButti K."/>
            <person name="Morin E."/>
            <person name="Salamov A."/>
            <person name="Lipzen A."/>
            <person name="Mereny Z."/>
            <person name="Hegedus B."/>
            <person name="Baldrian P."/>
            <person name="Stursova M."/>
            <person name="Weitz H."/>
            <person name="Taylor A."/>
            <person name="Grigoriev I.V."/>
            <person name="Nagy L.G."/>
            <person name="Martin F."/>
            <person name="Kauserud H."/>
        </authorList>
    </citation>
    <scope>NUCLEOTIDE SEQUENCE</scope>
    <source>
        <strain evidence="1">CBHHK200</strain>
    </source>
</reference>
<dbReference type="EMBL" id="JARJCM010000144">
    <property type="protein sequence ID" value="KAJ7026066.1"/>
    <property type="molecule type" value="Genomic_DNA"/>
</dbReference>
<gene>
    <name evidence="1" type="ORF">C8F04DRAFT_1126531</name>
</gene>
<proteinExistence type="predicted"/>
<protein>
    <submittedName>
        <fullName evidence="1">Uncharacterized protein</fullName>
    </submittedName>
</protein>
<dbReference type="Proteomes" id="UP001218188">
    <property type="component" value="Unassembled WGS sequence"/>
</dbReference>